<accession>A0A1H6LFF6</accession>
<proteinExistence type="predicted"/>
<name>A0A1H6LFF6_9FLAO</name>
<dbReference type="EMBL" id="FNXE01000025">
    <property type="protein sequence ID" value="SEH87321.1"/>
    <property type="molecule type" value="Genomic_DNA"/>
</dbReference>
<organism evidence="1 2">
    <name type="scientific">Paenimyroides marinum</name>
    <dbReference type="NCBI Taxonomy" id="1159016"/>
    <lineage>
        <taxon>Bacteria</taxon>
        <taxon>Pseudomonadati</taxon>
        <taxon>Bacteroidota</taxon>
        <taxon>Flavobacteriia</taxon>
        <taxon>Flavobacteriales</taxon>
        <taxon>Flavobacteriaceae</taxon>
        <taxon>Paenimyroides</taxon>
    </lineage>
</organism>
<reference evidence="1 2" key="1">
    <citation type="submission" date="2016-10" db="EMBL/GenBank/DDBJ databases">
        <authorList>
            <person name="de Groot N.N."/>
        </authorList>
    </citation>
    <scope>NUCLEOTIDE SEQUENCE [LARGE SCALE GENOMIC DNA]</scope>
    <source>
        <strain evidence="1 2">CGMCC 1.10825</strain>
    </source>
</reference>
<keyword evidence="2" id="KW-1185">Reference proteome</keyword>
<gene>
    <name evidence="1" type="ORF">SAMN02927937_01884</name>
</gene>
<dbReference type="STRING" id="1159016.SAMN02927937_01884"/>
<evidence type="ECO:0000313" key="2">
    <source>
        <dbReference type="Proteomes" id="UP000199634"/>
    </source>
</evidence>
<dbReference type="AlphaFoldDB" id="A0A1H6LFF6"/>
<protein>
    <submittedName>
        <fullName evidence="1">Uncharacterized protein</fullName>
    </submittedName>
</protein>
<dbReference type="Proteomes" id="UP000199634">
    <property type="component" value="Unassembled WGS sequence"/>
</dbReference>
<sequence length="165" mass="19705">MPFRNMAYSGQSLLPVQKNNADWILRVWINNGTSVDRIITVSDDSLFKKQGKLLEIGFLDKKSLFSTKEKYFFKENDVSPKSGFKEFMLKIETLKLEDYTDQENFDILLDHEPFSLYVVEFKKDGKYNQFVFRTYFPLEDFSNDDKFKSLEKLLFDEFKIDFYLK</sequence>
<evidence type="ECO:0000313" key="1">
    <source>
        <dbReference type="EMBL" id="SEH87321.1"/>
    </source>
</evidence>